<dbReference type="EMBL" id="SPLM01000007">
    <property type="protein sequence ID" value="TMW66761.1"/>
    <property type="molecule type" value="Genomic_DNA"/>
</dbReference>
<dbReference type="Pfam" id="PF04176">
    <property type="entry name" value="TIP41"/>
    <property type="match status" value="1"/>
</dbReference>
<dbReference type="PROSITE" id="PS51269">
    <property type="entry name" value="COMM"/>
    <property type="match status" value="1"/>
</dbReference>
<accession>A0A8K1CQC0</accession>
<evidence type="ECO:0000259" key="2">
    <source>
        <dbReference type="PROSITE" id="PS51269"/>
    </source>
</evidence>
<name>A0A8K1CQC0_PYTOL</name>
<dbReference type="Pfam" id="PF07258">
    <property type="entry name" value="COMM_domain"/>
    <property type="match status" value="1"/>
</dbReference>
<dbReference type="OrthoDB" id="10253878at2759"/>
<dbReference type="Pfam" id="PF21672">
    <property type="entry name" value="COMM_HN"/>
    <property type="match status" value="1"/>
</dbReference>
<dbReference type="PANTHER" id="PTHR21021">
    <property type="entry name" value="GAF/PUTATIVE CYTOSKELETAL PROTEIN"/>
    <property type="match status" value="1"/>
</dbReference>
<comment type="caution">
    <text evidence="3">The sequence shown here is derived from an EMBL/GenBank/DDBJ whole genome shotgun (WGS) entry which is preliminary data.</text>
</comment>
<dbReference type="GO" id="GO:0005829">
    <property type="term" value="C:cytosol"/>
    <property type="evidence" value="ECO:0007669"/>
    <property type="project" value="TreeGrafter"/>
</dbReference>
<proteinExistence type="inferred from homology"/>
<dbReference type="Proteomes" id="UP000794436">
    <property type="component" value="Unassembled WGS sequence"/>
</dbReference>
<dbReference type="GO" id="GO:0031929">
    <property type="term" value="P:TOR signaling"/>
    <property type="evidence" value="ECO:0007669"/>
    <property type="project" value="TreeGrafter"/>
</dbReference>
<feature type="domain" description="COMM" evidence="2">
    <location>
        <begin position="127"/>
        <end position="199"/>
    </location>
</feature>
<comment type="similarity">
    <text evidence="1">Belongs to the TIP41 family.</text>
</comment>
<gene>
    <name evidence="3" type="ORF">Poli38472_014073</name>
</gene>
<evidence type="ECO:0000313" key="3">
    <source>
        <dbReference type="EMBL" id="TMW66761.1"/>
    </source>
</evidence>
<dbReference type="AlphaFoldDB" id="A0A8K1CQC0"/>
<protein>
    <recommendedName>
        <fullName evidence="2">COMM domain-containing protein</fullName>
    </recommendedName>
</protein>
<sequence length="548" mass="62075">MTSATETTRATPSMQVLNRIAKDKIAQVLVHVLDRLGAKSETVFSVEEAEQLQSMLGISEYDVRDLTVAASTIFREAAAFGSISREALAAQGLSVGVINVLEKTWRKKGKAHADVIATTFPLQPSHTLTNTEWTLQVELGQRYLSKQTSPAAIFQLDLASNNGPTEPKKEKIALEMNHTELYTFFRQLNAIQSELDRVPPELPPGGTILYFKLYYLEIMTEGFYSAERGASTLLRALYASSASAPGTKSGDVASPYELLGDLKRQNGADTNAEPVEFQGIRLRDWVIGCNKTHITPIDDLDKIAEEAKMTPPEMVFGKNQLVFYHEPSGVCYNFLAVEALKGAHFAPPESDQAADIVAQQQLKVSVAKHNTNKEDVKELDIKYDWTYTTDYKGTLQRVVRQSSESEELALERVEDVQTEVTEERIDLNKLREREPILWFEDVGLYEDELHDHGVSAMSVKVRVMPSGFYVLCRYWMRLDHVVVRLHDTRVHHLFGRDYMIREYTRKEEQFETLFAKGHPRGMANYTNIDTFQQHLPIREAVIEKIRLQ</sequence>
<organism evidence="3 4">
    <name type="scientific">Pythium oligandrum</name>
    <name type="common">Mycoparasitic fungus</name>
    <dbReference type="NCBI Taxonomy" id="41045"/>
    <lineage>
        <taxon>Eukaryota</taxon>
        <taxon>Sar</taxon>
        <taxon>Stramenopiles</taxon>
        <taxon>Oomycota</taxon>
        <taxon>Peronosporomycetes</taxon>
        <taxon>Pythiales</taxon>
        <taxon>Pythiaceae</taxon>
        <taxon>Pythium</taxon>
    </lineage>
</organism>
<evidence type="ECO:0000313" key="4">
    <source>
        <dbReference type="Proteomes" id="UP000794436"/>
    </source>
</evidence>
<dbReference type="PANTHER" id="PTHR21021:SF16">
    <property type="entry name" value="TIP41-LIKE PROTEIN"/>
    <property type="match status" value="1"/>
</dbReference>
<dbReference type="InterPro" id="IPR017920">
    <property type="entry name" value="COMM"/>
</dbReference>
<keyword evidence="4" id="KW-1185">Reference proteome</keyword>
<evidence type="ECO:0000256" key="1">
    <source>
        <dbReference type="ARBA" id="ARBA00006658"/>
    </source>
</evidence>
<dbReference type="InterPro" id="IPR007303">
    <property type="entry name" value="TIP41-like"/>
</dbReference>
<reference evidence="3" key="1">
    <citation type="submission" date="2019-03" db="EMBL/GenBank/DDBJ databases">
        <title>Long read genome sequence of the mycoparasitic Pythium oligandrum ATCC 38472 isolated from sugarbeet rhizosphere.</title>
        <authorList>
            <person name="Gaulin E."/>
        </authorList>
    </citation>
    <scope>NUCLEOTIDE SEQUENCE</scope>
    <source>
        <strain evidence="3">ATCC 38472_TT</strain>
    </source>
</reference>
<dbReference type="InterPro" id="IPR051330">
    <property type="entry name" value="Phosphatase_reg/MetRdx"/>
</dbReference>